<accession>A0AAN8I618</accession>
<dbReference type="EMBL" id="JAKLMC020000005">
    <property type="protein sequence ID" value="KAK5956417.1"/>
    <property type="molecule type" value="Genomic_DNA"/>
</dbReference>
<dbReference type="PANTHER" id="PTHR21338">
    <property type="entry name" value="MITOCHONDRIAL RIBOSOMAL PROTEIN L41"/>
    <property type="match status" value="1"/>
</dbReference>
<protein>
    <submittedName>
        <fullName evidence="8">60S ribosomal protein L27, mitochondrial</fullName>
    </submittedName>
</protein>
<dbReference type="Proteomes" id="UP001316803">
    <property type="component" value="Unassembled WGS sequence"/>
</dbReference>
<name>A0AAN8I618_9EURO</name>
<evidence type="ECO:0000256" key="5">
    <source>
        <dbReference type="ARBA" id="ARBA00023128"/>
    </source>
</evidence>
<comment type="similarity">
    <text evidence="2">Belongs to the mitochondrion-specific ribosomal protein mL41 family.</text>
</comment>
<keyword evidence="6" id="KW-0687">Ribonucleoprotein</keyword>
<sequence>MRPTTPLLSRLKTRIRFSTKQVAKGFYRGSNVGSLGAHTQHGDYLIDWRKTRHYVVPDLRDTQLTPFVSGSILEREKIPVDPSGNVYGRFDGMQYLRWWKDQNPNEYDWFLQREMQAMEQGQEQAETPPQTEVLTQGREHEPQVDQIQTQQQQEQQGQPTR</sequence>
<evidence type="ECO:0000313" key="9">
    <source>
        <dbReference type="Proteomes" id="UP001316803"/>
    </source>
</evidence>
<reference evidence="8 9" key="1">
    <citation type="submission" date="2022-12" db="EMBL/GenBank/DDBJ databases">
        <title>Genomic features and morphological characterization of a novel Knufia sp. strain isolated from spacecraft assembly facility.</title>
        <authorList>
            <person name="Teixeira M."/>
            <person name="Chander A.M."/>
            <person name="Stajich J.E."/>
            <person name="Venkateswaran K."/>
        </authorList>
    </citation>
    <scope>NUCLEOTIDE SEQUENCE [LARGE SCALE GENOMIC DNA]</scope>
    <source>
        <strain evidence="8 9">FJI-L2-BK-P2</strain>
    </source>
</reference>
<feature type="region of interest" description="Disordered" evidence="7">
    <location>
        <begin position="118"/>
        <end position="161"/>
    </location>
</feature>
<gene>
    <name evidence="8" type="primary">MRPL27</name>
    <name evidence="8" type="ORF">OHC33_002994</name>
</gene>
<dbReference type="AlphaFoldDB" id="A0AAN8I618"/>
<keyword evidence="5" id="KW-0496">Mitochondrion</keyword>
<evidence type="ECO:0000313" key="8">
    <source>
        <dbReference type="EMBL" id="KAK5956417.1"/>
    </source>
</evidence>
<keyword evidence="4 8" id="KW-0689">Ribosomal protein</keyword>
<evidence type="ECO:0000256" key="1">
    <source>
        <dbReference type="ARBA" id="ARBA00004173"/>
    </source>
</evidence>
<dbReference type="GO" id="GO:0005762">
    <property type="term" value="C:mitochondrial large ribosomal subunit"/>
    <property type="evidence" value="ECO:0007669"/>
    <property type="project" value="InterPro"/>
</dbReference>
<evidence type="ECO:0000256" key="7">
    <source>
        <dbReference type="SAM" id="MobiDB-lite"/>
    </source>
</evidence>
<dbReference type="PANTHER" id="PTHR21338:SF0">
    <property type="entry name" value="LARGE RIBOSOMAL SUBUNIT PROTEIN ML41"/>
    <property type="match status" value="1"/>
</dbReference>
<proteinExistence type="inferred from homology"/>
<evidence type="ECO:0000256" key="4">
    <source>
        <dbReference type="ARBA" id="ARBA00022980"/>
    </source>
</evidence>
<comment type="caution">
    <text evidence="8">The sequence shown here is derived from an EMBL/GenBank/DDBJ whole genome shotgun (WGS) entry which is preliminary data.</text>
</comment>
<evidence type="ECO:0000256" key="2">
    <source>
        <dbReference type="ARBA" id="ARBA00010152"/>
    </source>
</evidence>
<dbReference type="GO" id="GO:0003735">
    <property type="term" value="F:structural constituent of ribosome"/>
    <property type="evidence" value="ECO:0007669"/>
    <property type="project" value="InterPro"/>
</dbReference>
<comment type="subcellular location">
    <subcellularLocation>
        <location evidence="1">Mitochondrion</location>
    </subcellularLocation>
</comment>
<feature type="compositionally biased region" description="Low complexity" evidence="7">
    <location>
        <begin position="144"/>
        <end position="161"/>
    </location>
</feature>
<evidence type="ECO:0000256" key="3">
    <source>
        <dbReference type="ARBA" id="ARBA00022946"/>
    </source>
</evidence>
<keyword evidence="3" id="KW-0809">Transit peptide</keyword>
<organism evidence="8 9">
    <name type="scientific">Knufia fluminis</name>
    <dbReference type="NCBI Taxonomy" id="191047"/>
    <lineage>
        <taxon>Eukaryota</taxon>
        <taxon>Fungi</taxon>
        <taxon>Dikarya</taxon>
        <taxon>Ascomycota</taxon>
        <taxon>Pezizomycotina</taxon>
        <taxon>Eurotiomycetes</taxon>
        <taxon>Chaetothyriomycetidae</taxon>
        <taxon>Chaetothyriales</taxon>
        <taxon>Trichomeriaceae</taxon>
        <taxon>Knufia</taxon>
    </lineage>
</organism>
<dbReference type="Pfam" id="PF09809">
    <property type="entry name" value="MRP-L27"/>
    <property type="match status" value="1"/>
</dbReference>
<keyword evidence="9" id="KW-1185">Reference proteome</keyword>
<dbReference type="InterPro" id="IPR019189">
    <property type="entry name" value="Ribosomal_mL41"/>
</dbReference>
<dbReference type="GO" id="GO:0006412">
    <property type="term" value="P:translation"/>
    <property type="evidence" value="ECO:0007669"/>
    <property type="project" value="TreeGrafter"/>
</dbReference>
<evidence type="ECO:0000256" key="6">
    <source>
        <dbReference type="ARBA" id="ARBA00023274"/>
    </source>
</evidence>